<organism evidence="1 2">
    <name type="scientific">Dermatophagoides pteronyssinus</name>
    <name type="common">European house dust mite</name>
    <dbReference type="NCBI Taxonomy" id="6956"/>
    <lineage>
        <taxon>Eukaryota</taxon>
        <taxon>Metazoa</taxon>
        <taxon>Ecdysozoa</taxon>
        <taxon>Arthropoda</taxon>
        <taxon>Chelicerata</taxon>
        <taxon>Arachnida</taxon>
        <taxon>Acari</taxon>
        <taxon>Acariformes</taxon>
        <taxon>Sarcoptiformes</taxon>
        <taxon>Astigmata</taxon>
        <taxon>Psoroptidia</taxon>
        <taxon>Analgoidea</taxon>
        <taxon>Pyroglyphidae</taxon>
        <taxon>Dermatophagoidinae</taxon>
        <taxon>Dermatophagoides</taxon>
    </lineage>
</organism>
<keyword evidence="2" id="KW-1185">Reference proteome</keyword>
<proteinExistence type="predicted"/>
<evidence type="ECO:0000313" key="1">
    <source>
        <dbReference type="EMBL" id="KAH9420099.1"/>
    </source>
</evidence>
<accession>A0ABQ8JBV7</accession>
<dbReference type="EMBL" id="NJHN03000054">
    <property type="protein sequence ID" value="KAH9420099.1"/>
    <property type="molecule type" value="Genomic_DNA"/>
</dbReference>
<reference evidence="1 2" key="1">
    <citation type="journal article" date="2018" name="J. Allergy Clin. Immunol.">
        <title>High-quality assembly of Dermatophagoides pteronyssinus genome and transcriptome reveals a wide range of novel allergens.</title>
        <authorList>
            <person name="Liu X.Y."/>
            <person name="Yang K.Y."/>
            <person name="Wang M.Q."/>
            <person name="Kwok J.S."/>
            <person name="Zeng X."/>
            <person name="Yang Z."/>
            <person name="Xiao X.J."/>
            <person name="Lau C.P."/>
            <person name="Li Y."/>
            <person name="Huang Z.M."/>
            <person name="Ba J.G."/>
            <person name="Yim A.K."/>
            <person name="Ouyang C.Y."/>
            <person name="Ngai S.M."/>
            <person name="Chan T.F."/>
            <person name="Leung E.L."/>
            <person name="Liu L."/>
            <person name="Liu Z.G."/>
            <person name="Tsui S.K."/>
        </authorList>
    </citation>
    <scope>NUCLEOTIDE SEQUENCE [LARGE SCALE GENOMIC DNA]</scope>
    <source>
        <strain evidence="1">Derp</strain>
    </source>
</reference>
<dbReference type="Proteomes" id="UP000887458">
    <property type="component" value="Unassembled WGS sequence"/>
</dbReference>
<reference evidence="1 2" key="2">
    <citation type="journal article" date="2022" name="Mol. Biol. Evol.">
        <title>Comparative Genomics Reveals Insights into the Divergent Evolution of Astigmatic Mites and Household Pest Adaptations.</title>
        <authorList>
            <person name="Xiong Q."/>
            <person name="Wan A.T."/>
            <person name="Liu X."/>
            <person name="Fung C.S."/>
            <person name="Xiao X."/>
            <person name="Malainual N."/>
            <person name="Hou J."/>
            <person name="Wang L."/>
            <person name="Wang M."/>
            <person name="Yang K.Y."/>
            <person name="Cui Y."/>
            <person name="Leung E.L."/>
            <person name="Nong W."/>
            <person name="Shin S.K."/>
            <person name="Au S.W."/>
            <person name="Jeong K.Y."/>
            <person name="Chew F.T."/>
            <person name="Hui J.H."/>
            <person name="Leung T.F."/>
            <person name="Tungtrongchitr A."/>
            <person name="Zhong N."/>
            <person name="Liu Z."/>
            <person name="Tsui S.K."/>
        </authorList>
    </citation>
    <scope>NUCLEOTIDE SEQUENCE [LARGE SCALE GENOMIC DNA]</scope>
    <source>
        <strain evidence="1">Derp</strain>
    </source>
</reference>
<gene>
    <name evidence="1" type="ORF">DERP_001934</name>
</gene>
<evidence type="ECO:0000313" key="2">
    <source>
        <dbReference type="Proteomes" id="UP000887458"/>
    </source>
</evidence>
<name>A0ABQ8JBV7_DERPT</name>
<sequence length="63" mass="7486">MDVNPQTPKIERKRTKKKKNITIFFLSFFQQHFDVNDKNNYANDHANDLIDYPQQQLTSSLSN</sequence>
<comment type="caution">
    <text evidence="1">The sequence shown here is derived from an EMBL/GenBank/DDBJ whole genome shotgun (WGS) entry which is preliminary data.</text>
</comment>
<protein>
    <submittedName>
        <fullName evidence="1">Uncharacterized protein</fullName>
    </submittedName>
</protein>